<dbReference type="Pfam" id="PF14521">
    <property type="entry name" value="Aspzincin_M35"/>
    <property type="match status" value="1"/>
</dbReference>
<reference evidence="2" key="1">
    <citation type="submission" date="2022-03" db="EMBL/GenBank/DDBJ databases">
        <authorList>
            <person name="Alioto T."/>
            <person name="Alioto T."/>
            <person name="Gomez Garrido J."/>
        </authorList>
    </citation>
    <scope>NUCLEOTIDE SEQUENCE</scope>
</reference>
<keyword evidence="3" id="KW-1185">Reference proteome</keyword>
<name>A0AAD1SPS8_PELCU</name>
<evidence type="ECO:0000259" key="1">
    <source>
        <dbReference type="Pfam" id="PF14521"/>
    </source>
</evidence>
<dbReference type="SUPFAM" id="SSF55486">
    <property type="entry name" value="Metalloproteases ('zincins'), catalytic domain"/>
    <property type="match status" value="1"/>
</dbReference>
<gene>
    <name evidence="2" type="ORF">PECUL_23A014968</name>
</gene>
<proteinExistence type="predicted"/>
<feature type="domain" description="Lysine-specific metallo-endopeptidase" evidence="1">
    <location>
        <begin position="79"/>
        <end position="140"/>
    </location>
</feature>
<dbReference type="InterPro" id="IPR029463">
    <property type="entry name" value="Lys_MEP"/>
</dbReference>
<dbReference type="AlphaFoldDB" id="A0AAD1SPS8"/>
<dbReference type="GO" id="GO:0004222">
    <property type="term" value="F:metalloendopeptidase activity"/>
    <property type="evidence" value="ECO:0007669"/>
    <property type="project" value="InterPro"/>
</dbReference>
<dbReference type="Gene3D" id="3.40.390.10">
    <property type="entry name" value="Collagenase (Catalytic Domain)"/>
    <property type="match status" value="1"/>
</dbReference>
<dbReference type="InterPro" id="IPR024079">
    <property type="entry name" value="MetalloPept_cat_dom_sf"/>
</dbReference>
<accession>A0AAD1SPS8</accession>
<sequence length="223" mass="25691">MGSTSDVIREGSPLSEAEQKLAEEAKQRTLNILTDTLKKKDRLLVENSEDFNGRSSDKYIPLISPSLVQDLISELQKVTFMRCRGDINKTWHAYVYPRSNERIIYLCPPFWESTACLGINSRPKTIIHEVAHFLGYAHTIEKTMANQMDNHFNQRKLLPLTNYSIESAFADYMNHRGTYTNGSYSCCREKSRDSVCEQSVISFHLRFLKLSLKLRKVKAEKGF</sequence>
<evidence type="ECO:0000313" key="3">
    <source>
        <dbReference type="Proteomes" id="UP001295444"/>
    </source>
</evidence>
<organism evidence="2 3">
    <name type="scientific">Pelobates cultripes</name>
    <name type="common">Western spadefoot toad</name>
    <dbReference type="NCBI Taxonomy" id="61616"/>
    <lineage>
        <taxon>Eukaryota</taxon>
        <taxon>Metazoa</taxon>
        <taxon>Chordata</taxon>
        <taxon>Craniata</taxon>
        <taxon>Vertebrata</taxon>
        <taxon>Euteleostomi</taxon>
        <taxon>Amphibia</taxon>
        <taxon>Batrachia</taxon>
        <taxon>Anura</taxon>
        <taxon>Pelobatoidea</taxon>
        <taxon>Pelobatidae</taxon>
        <taxon>Pelobates</taxon>
    </lineage>
</organism>
<protein>
    <submittedName>
        <fullName evidence="2">Apolipo L3</fullName>
    </submittedName>
</protein>
<dbReference type="EMBL" id="OW240918">
    <property type="protein sequence ID" value="CAH2305299.1"/>
    <property type="molecule type" value="Genomic_DNA"/>
</dbReference>
<dbReference type="Proteomes" id="UP001295444">
    <property type="component" value="Chromosome 07"/>
</dbReference>
<evidence type="ECO:0000313" key="2">
    <source>
        <dbReference type="EMBL" id="CAH2305299.1"/>
    </source>
</evidence>